<dbReference type="RefSeq" id="WP_143096482.1">
    <property type="nucleotide sequence ID" value="NZ_FONH01000003.1"/>
</dbReference>
<dbReference type="AlphaFoldDB" id="A0A1I2CP78"/>
<gene>
    <name evidence="2" type="ORF">SAMN02799615_01566</name>
</gene>
<feature type="transmembrane region" description="Helical" evidence="1">
    <location>
        <begin position="17"/>
        <end position="38"/>
    </location>
</feature>
<evidence type="ECO:0000313" key="3">
    <source>
        <dbReference type="Proteomes" id="UP000199477"/>
    </source>
</evidence>
<dbReference type="Proteomes" id="UP000199477">
    <property type="component" value="Unassembled WGS sequence"/>
</dbReference>
<keyword evidence="1" id="KW-0472">Membrane</keyword>
<proteinExistence type="predicted"/>
<feature type="transmembrane region" description="Helical" evidence="1">
    <location>
        <begin position="45"/>
        <end position="64"/>
    </location>
</feature>
<name>A0A1I2CP78_9GAMM</name>
<evidence type="ECO:0000256" key="1">
    <source>
        <dbReference type="SAM" id="Phobius"/>
    </source>
</evidence>
<organism evidence="2 3">
    <name type="scientific">Dyella marensis</name>
    <dbReference type="NCBI Taxonomy" id="500610"/>
    <lineage>
        <taxon>Bacteria</taxon>
        <taxon>Pseudomonadati</taxon>
        <taxon>Pseudomonadota</taxon>
        <taxon>Gammaproteobacteria</taxon>
        <taxon>Lysobacterales</taxon>
        <taxon>Rhodanobacteraceae</taxon>
        <taxon>Dyella</taxon>
    </lineage>
</organism>
<keyword evidence="1" id="KW-1133">Transmembrane helix</keyword>
<keyword evidence="1" id="KW-0812">Transmembrane</keyword>
<protein>
    <submittedName>
        <fullName evidence="2">Uncharacterized protein</fullName>
    </submittedName>
</protein>
<reference evidence="3" key="1">
    <citation type="submission" date="2016-10" db="EMBL/GenBank/DDBJ databases">
        <authorList>
            <person name="Varghese N."/>
            <person name="Submissions S."/>
        </authorList>
    </citation>
    <scope>NUCLEOTIDE SEQUENCE [LARGE SCALE GENOMIC DNA]</scope>
    <source>
        <strain evidence="3">UNC178MFTsu3.1</strain>
    </source>
</reference>
<keyword evidence="3" id="KW-1185">Reference proteome</keyword>
<dbReference type="EMBL" id="FONH01000003">
    <property type="protein sequence ID" value="SFE70189.1"/>
    <property type="molecule type" value="Genomic_DNA"/>
</dbReference>
<evidence type="ECO:0000313" key="2">
    <source>
        <dbReference type="EMBL" id="SFE70189.1"/>
    </source>
</evidence>
<sequence length="176" mass="19369">MDVFDLARNPDQIGPAYLFYLSFAMIGLGVCACMLYLVRDGRKGAWFYLLAALAVTAIMCWLMAHEIRHVRAVKAQVLSGGFASVEGCLDQFHPGLANPSEADSGVEQWSVAGQRFDYGADEIRLGYHAVEPDGGLVHADSWVRVGYVRDDLLARNDIVRLEVVQHACPPAPDFAR</sequence>
<accession>A0A1I2CP78</accession>